<reference evidence="2" key="2">
    <citation type="journal article" date="2022" name="Hortic Res">
        <title>The genome of Dioscorea zingiberensis sheds light on the biosynthesis, origin and evolution of the medicinally important diosgenin saponins.</title>
        <authorList>
            <person name="Li Y."/>
            <person name="Tan C."/>
            <person name="Li Z."/>
            <person name="Guo J."/>
            <person name="Li S."/>
            <person name="Chen X."/>
            <person name="Wang C."/>
            <person name="Dai X."/>
            <person name="Yang H."/>
            <person name="Song W."/>
            <person name="Hou L."/>
            <person name="Xu J."/>
            <person name="Tong Z."/>
            <person name="Xu A."/>
            <person name="Yuan X."/>
            <person name="Wang W."/>
            <person name="Yang Q."/>
            <person name="Chen L."/>
            <person name="Sun Z."/>
            <person name="Wang K."/>
            <person name="Pan B."/>
            <person name="Chen J."/>
            <person name="Bao Y."/>
            <person name="Liu F."/>
            <person name="Qi X."/>
            <person name="Gang D.R."/>
            <person name="Wen J."/>
            <person name="Li J."/>
        </authorList>
    </citation>
    <scope>NUCLEOTIDE SEQUENCE</scope>
    <source>
        <strain evidence="2">Dzin_1.0</strain>
    </source>
</reference>
<feature type="compositionally biased region" description="Basic and acidic residues" evidence="1">
    <location>
        <begin position="174"/>
        <end position="184"/>
    </location>
</feature>
<dbReference type="Proteomes" id="UP001085076">
    <property type="component" value="Miscellaneous, Linkage group lg05"/>
</dbReference>
<feature type="region of interest" description="Disordered" evidence="1">
    <location>
        <begin position="1"/>
        <end position="104"/>
    </location>
</feature>
<sequence>MNVGRAGQVGQSQQVATESQDDSDDRHLSKTSSELHGNVGTKNRQPPVVVSLESQTKRHVSSQYTQPSKKHVAINEQPQSHGQVASEENSHPSHFPPNIIHLDKGDINTCNSNFTNQKSILKHAKETSEIKDVSIPIHSNSDNQEEDDLDDEEAERLEKEIEQEIEDMWQAQLEWEKSQERGEETVAPLPTGDDMDQTLESSHVEAEPHDEPHEDADQILEDHPDELNPHEEPQEGFDQISENSLDVPDGGTLALIHGDKTPEPPDELLDERPPATHLTLKRKDPINQGPEPDLDLSKHSWRSFRGSWILISDETWDALSVEGQRYDVAGIALSRLYLAGQPQERAGEPLKPGMGEHHRTLARGCLDDESSTSDSRSSSRKPFAPPATFDESSCL</sequence>
<evidence type="ECO:0000256" key="1">
    <source>
        <dbReference type="SAM" id="MobiDB-lite"/>
    </source>
</evidence>
<accession>A0A9D5CH05</accession>
<feature type="compositionally biased region" description="Polar residues" evidence="1">
    <location>
        <begin position="76"/>
        <end position="87"/>
    </location>
</feature>
<organism evidence="2 3">
    <name type="scientific">Dioscorea zingiberensis</name>
    <dbReference type="NCBI Taxonomy" id="325984"/>
    <lineage>
        <taxon>Eukaryota</taxon>
        <taxon>Viridiplantae</taxon>
        <taxon>Streptophyta</taxon>
        <taxon>Embryophyta</taxon>
        <taxon>Tracheophyta</taxon>
        <taxon>Spermatophyta</taxon>
        <taxon>Magnoliopsida</taxon>
        <taxon>Liliopsida</taxon>
        <taxon>Dioscoreales</taxon>
        <taxon>Dioscoreaceae</taxon>
        <taxon>Dioscorea</taxon>
    </lineage>
</organism>
<feature type="region of interest" description="Disordered" evidence="1">
    <location>
        <begin position="172"/>
        <end position="298"/>
    </location>
</feature>
<name>A0A9D5CH05_9LILI</name>
<feature type="compositionally biased region" description="Polar residues" evidence="1">
    <location>
        <begin position="9"/>
        <end position="18"/>
    </location>
</feature>
<feature type="region of interest" description="Disordered" evidence="1">
    <location>
        <begin position="132"/>
        <end position="160"/>
    </location>
</feature>
<reference evidence="2" key="1">
    <citation type="submission" date="2021-03" db="EMBL/GenBank/DDBJ databases">
        <authorList>
            <person name="Li Z."/>
            <person name="Yang C."/>
        </authorList>
    </citation>
    <scope>NUCLEOTIDE SEQUENCE</scope>
    <source>
        <strain evidence="2">Dzin_1.0</strain>
        <tissue evidence="2">Leaf</tissue>
    </source>
</reference>
<feature type="compositionally biased region" description="Polar residues" evidence="1">
    <location>
        <begin position="30"/>
        <end position="44"/>
    </location>
</feature>
<dbReference type="AlphaFoldDB" id="A0A9D5CH05"/>
<evidence type="ECO:0000313" key="3">
    <source>
        <dbReference type="Proteomes" id="UP001085076"/>
    </source>
</evidence>
<comment type="caution">
    <text evidence="2">The sequence shown here is derived from an EMBL/GenBank/DDBJ whole genome shotgun (WGS) entry which is preliminary data.</text>
</comment>
<evidence type="ECO:0000313" key="2">
    <source>
        <dbReference type="EMBL" id="KAJ0972804.1"/>
    </source>
</evidence>
<feature type="compositionally biased region" description="Acidic residues" evidence="1">
    <location>
        <begin position="143"/>
        <end position="155"/>
    </location>
</feature>
<proteinExistence type="predicted"/>
<dbReference type="EMBL" id="JAGGNH010000005">
    <property type="protein sequence ID" value="KAJ0972804.1"/>
    <property type="molecule type" value="Genomic_DNA"/>
</dbReference>
<gene>
    <name evidence="2" type="ORF">J5N97_020763</name>
</gene>
<feature type="compositionally biased region" description="Basic and acidic residues" evidence="1">
    <location>
        <begin position="202"/>
        <end position="233"/>
    </location>
</feature>
<keyword evidence="3" id="KW-1185">Reference proteome</keyword>
<protein>
    <submittedName>
        <fullName evidence="2">Uncharacterized protein</fullName>
    </submittedName>
</protein>
<feature type="region of interest" description="Disordered" evidence="1">
    <location>
        <begin position="344"/>
        <end position="395"/>
    </location>
</feature>